<keyword evidence="4" id="KW-0694">RNA-binding</keyword>
<dbReference type="GO" id="GO:0006396">
    <property type="term" value="P:RNA processing"/>
    <property type="evidence" value="ECO:0007669"/>
    <property type="project" value="InterPro"/>
</dbReference>
<evidence type="ECO:0000256" key="4">
    <source>
        <dbReference type="ARBA" id="ARBA00022884"/>
    </source>
</evidence>
<evidence type="ECO:0000259" key="6">
    <source>
        <dbReference type="PROSITE" id="PS50142"/>
    </source>
</evidence>
<dbReference type="Pfam" id="PF00035">
    <property type="entry name" value="dsrm"/>
    <property type="match status" value="1"/>
</dbReference>
<keyword evidence="3 7" id="KW-0378">Hydrolase</keyword>
<dbReference type="Pfam" id="PF14622">
    <property type="entry name" value="Ribonucleas_3_3"/>
    <property type="match status" value="1"/>
</dbReference>
<dbReference type="InterPro" id="IPR014720">
    <property type="entry name" value="dsRBD_dom"/>
</dbReference>
<dbReference type="PANTHER" id="PTHR11207:SF0">
    <property type="entry name" value="RIBONUCLEASE 3"/>
    <property type="match status" value="1"/>
</dbReference>
<dbReference type="PROSITE" id="PS50142">
    <property type="entry name" value="RNASE_3_2"/>
    <property type="match status" value="1"/>
</dbReference>
<reference evidence="7" key="1">
    <citation type="submission" date="2019-08" db="EMBL/GenBank/DDBJ databases">
        <authorList>
            <person name="Kucharzyk K."/>
            <person name="Murdoch R.W."/>
            <person name="Higgins S."/>
            <person name="Loffler F."/>
        </authorList>
    </citation>
    <scope>NUCLEOTIDE SEQUENCE</scope>
</reference>
<dbReference type="Gene3D" id="1.10.1520.10">
    <property type="entry name" value="Ribonuclease III domain"/>
    <property type="match status" value="1"/>
</dbReference>
<dbReference type="GO" id="GO:0003725">
    <property type="term" value="F:double-stranded RNA binding"/>
    <property type="evidence" value="ECO:0007669"/>
    <property type="project" value="TreeGrafter"/>
</dbReference>
<dbReference type="EC" id="3.1.26.3" evidence="7"/>
<feature type="domain" description="DRBM" evidence="5">
    <location>
        <begin position="129"/>
        <end position="198"/>
    </location>
</feature>
<name>A0A644V505_9ZZZZ</name>
<sequence length="214" mass="24654">MTRSSPSGHFLSNERLEFLGDAVLNSVVTDILFTRYDRQREGFLTNTRSKLVKRDFLNQLALEMGLDKLVVKSRHIANSSNSNIYGNAFEALIGAIYLDQGYKQCKRFVEKRLFKTFIDLDKVVIDEKNYKSKIIEYCQKYHLKYEFVLLEEEVFSANSHLFRTGLVINGKKICEASGASKKESQQNASYKAFCMIQENPNFLKGIETFTVVEQ</sequence>
<gene>
    <name evidence="7" type="primary">rnc_11</name>
    <name evidence="7" type="ORF">SDC9_32249</name>
</gene>
<evidence type="ECO:0000313" key="7">
    <source>
        <dbReference type="EMBL" id="MPL86271.1"/>
    </source>
</evidence>
<dbReference type="InterPro" id="IPR000999">
    <property type="entry name" value="RNase_III_dom"/>
</dbReference>
<dbReference type="Gene3D" id="3.30.160.20">
    <property type="match status" value="1"/>
</dbReference>
<dbReference type="GO" id="GO:0010468">
    <property type="term" value="P:regulation of gene expression"/>
    <property type="evidence" value="ECO:0007669"/>
    <property type="project" value="TreeGrafter"/>
</dbReference>
<protein>
    <submittedName>
        <fullName evidence="7">Ribonuclease 3</fullName>
        <ecNumber evidence="7">3.1.26.3</ecNumber>
    </submittedName>
</protein>
<dbReference type="SUPFAM" id="SSF54768">
    <property type="entry name" value="dsRNA-binding domain-like"/>
    <property type="match status" value="1"/>
</dbReference>
<comment type="caution">
    <text evidence="7">The sequence shown here is derived from an EMBL/GenBank/DDBJ whole genome shotgun (WGS) entry which is preliminary data.</text>
</comment>
<organism evidence="7">
    <name type="scientific">bioreactor metagenome</name>
    <dbReference type="NCBI Taxonomy" id="1076179"/>
    <lineage>
        <taxon>unclassified sequences</taxon>
        <taxon>metagenomes</taxon>
        <taxon>ecological metagenomes</taxon>
    </lineage>
</organism>
<dbReference type="InterPro" id="IPR036389">
    <property type="entry name" value="RNase_III_sf"/>
</dbReference>
<dbReference type="PROSITE" id="PS00517">
    <property type="entry name" value="RNASE_3_1"/>
    <property type="match status" value="1"/>
</dbReference>
<dbReference type="PANTHER" id="PTHR11207">
    <property type="entry name" value="RIBONUCLEASE III"/>
    <property type="match status" value="1"/>
</dbReference>
<evidence type="ECO:0000256" key="2">
    <source>
        <dbReference type="ARBA" id="ARBA00022759"/>
    </source>
</evidence>
<dbReference type="SMART" id="SM00358">
    <property type="entry name" value="DSRM"/>
    <property type="match status" value="1"/>
</dbReference>
<dbReference type="PROSITE" id="PS50137">
    <property type="entry name" value="DS_RBD"/>
    <property type="match status" value="1"/>
</dbReference>
<evidence type="ECO:0000259" key="5">
    <source>
        <dbReference type="PROSITE" id="PS50137"/>
    </source>
</evidence>
<dbReference type="SUPFAM" id="SSF69065">
    <property type="entry name" value="RNase III domain-like"/>
    <property type="match status" value="1"/>
</dbReference>
<feature type="domain" description="RNase III" evidence="6">
    <location>
        <begin position="1"/>
        <end position="101"/>
    </location>
</feature>
<evidence type="ECO:0000256" key="3">
    <source>
        <dbReference type="ARBA" id="ARBA00022801"/>
    </source>
</evidence>
<dbReference type="SMART" id="SM00535">
    <property type="entry name" value="RIBOc"/>
    <property type="match status" value="1"/>
</dbReference>
<evidence type="ECO:0000256" key="1">
    <source>
        <dbReference type="ARBA" id="ARBA00022722"/>
    </source>
</evidence>
<dbReference type="CDD" id="cd00593">
    <property type="entry name" value="RIBOc"/>
    <property type="match status" value="1"/>
</dbReference>
<dbReference type="EMBL" id="VSSQ01000219">
    <property type="protein sequence ID" value="MPL86271.1"/>
    <property type="molecule type" value="Genomic_DNA"/>
</dbReference>
<dbReference type="AlphaFoldDB" id="A0A644V505"/>
<proteinExistence type="predicted"/>
<keyword evidence="1" id="KW-0540">Nuclease</keyword>
<keyword evidence="2" id="KW-0255">Endonuclease</keyword>
<accession>A0A644V505</accession>
<dbReference type="GO" id="GO:0004525">
    <property type="term" value="F:ribonuclease III activity"/>
    <property type="evidence" value="ECO:0007669"/>
    <property type="project" value="UniProtKB-EC"/>
</dbReference>